<dbReference type="InterPro" id="IPR009057">
    <property type="entry name" value="Homeodomain-like_sf"/>
</dbReference>
<dbReference type="GO" id="GO:0003700">
    <property type="term" value="F:DNA-binding transcription factor activity"/>
    <property type="evidence" value="ECO:0007669"/>
    <property type="project" value="InterPro"/>
</dbReference>
<keyword evidence="1" id="KW-0805">Transcription regulation</keyword>
<dbReference type="EMBL" id="FOIL01000008">
    <property type="protein sequence ID" value="SET20730.1"/>
    <property type="molecule type" value="Genomic_DNA"/>
</dbReference>
<dbReference type="InterPro" id="IPR003313">
    <property type="entry name" value="AraC-bd"/>
</dbReference>
<dbReference type="SUPFAM" id="SSF46689">
    <property type="entry name" value="Homeodomain-like"/>
    <property type="match status" value="2"/>
</dbReference>
<name>A0A1I0CML9_9FIRM</name>
<dbReference type="PANTHER" id="PTHR43280">
    <property type="entry name" value="ARAC-FAMILY TRANSCRIPTIONAL REGULATOR"/>
    <property type="match status" value="1"/>
</dbReference>
<dbReference type="Pfam" id="PF02311">
    <property type="entry name" value="AraC_binding"/>
    <property type="match status" value="1"/>
</dbReference>
<evidence type="ECO:0000313" key="5">
    <source>
        <dbReference type="EMBL" id="SET20730.1"/>
    </source>
</evidence>
<keyword evidence="3" id="KW-0804">Transcription</keyword>
<gene>
    <name evidence="5" type="ORF">SAMN04487771_10081</name>
</gene>
<dbReference type="Proteomes" id="UP000199820">
    <property type="component" value="Unassembled WGS sequence"/>
</dbReference>
<dbReference type="GO" id="GO:0043565">
    <property type="term" value="F:sequence-specific DNA binding"/>
    <property type="evidence" value="ECO:0007669"/>
    <property type="project" value="InterPro"/>
</dbReference>
<dbReference type="InterPro" id="IPR018060">
    <property type="entry name" value="HTH_AraC"/>
</dbReference>
<dbReference type="PROSITE" id="PS01124">
    <property type="entry name" value="HTH_ARAC_FAMILY_2"/>
    <property type="match status" value="1"/>
</dbReference>
<proteinExistence type="predicted"/>
<dbReference type="RefSeq" id="WP_074648904.1">
    <property type="nucleotide sequence ID" value="NZ_FOIL01000008.1"/>
</dbReference>
<dbReference type="SMART" id="SM00342">
    <property type="entry name" value="HTH_ARAC"/>
    <property type="match status" value="1"/>
</dbReference>
<dbReference type="OrthoDB" id="249627at2"/>
<evidence type="ECO:0000313" key="6">
    <source>
        <dbReference type="Proteomes" id="UP000199820"/>
    </source>
</evidence>
<dbReference type="Gene3D" id="2.60.120.10">
    <property type="entry name" value="Jelly Rolls"/>
    <property type="match status" value="1"/>
</dbReference>
<sequence length="300" mass="34395">MQTYEYEIHISRNNTYSMDLPHFHEEIEIMLCTSGEGVFFIEPNTYPLHRGQLFLISSSTLHRSVANDEYRCMVFHILPSVLENISSPQSDFFRDSHYSGLIATLSEEETAEMSGQIAALSRDFGDGFGADIRQMIALYQFLLSFHEKKSHLMLTAEDDGSIHFNSGHIGTVSINKVITYIQDHLAEPMSLQSISSDLFMSKYYLSHNFKKATGFSVMEYVIYCRILRARSLLRAGMNVQTVGETVGFASNEHFIRTFKKITHITPKQYAIHYRRVNQEPSRDLLVIEGRNGRIRKKTPS</sequence>
<evidence type="ECO:0000256" key="2">
    <source>
        <dbReference type="ARBA" id="ARBA00023125"/>
    </source>
</evidence>
<evidence type="ECO:0000256" key="1">
    <source>
        <dbReference type="ARBA" id="ARBA00023015"/>
    </source>
</evidence>
<dbReference type="STRING" id="1526.SAMN02910262_00074"/>
<dbReference type="eggNOG" id="COG2207">
    <property type="taxonomic scope" value="Bacteria"/>
</dbReference>
<dbReference type="Pfam" id="PF12833">
    <property type="entry name" value="HTH_18"/>
    <property type="match status" value="1"/>
</dbReference>
<dbReference type="PANTHER" id="PTHR43280:SF28">
    <property type="entry name" value="HTH-TYPE TRANSCRIPTIONAL ACTIVATOR RHAS"/>
    <property type="match status" value="1"/>
</dbReference>
<feature type="domain" description="HTH araC/xylS-type" evidence="4">
    <location>
        <begin position="175"/>
        <end position="272"/>
    </location>
</feature>
<accession>A0A1I0CML9</accession>
<reference evidence="6" key="1">
    <citation type="submission" date="2016-10" db="EMBL/GenBank/DDBJ databases">
        <authorList>
            <person name="Varghese N."/>
            <person name="Submissions S."/>
        </authorList>
    </citation>
    <scope>NUCLEOTIDE SEQUENCE [LARGE SCALE GENOMIC DNA]</scope>
    <source>
        <strain evidence="6">KH1P1</strain>
    </source>
</reference>
<protein>
    <submittedName>
        <fullName evidence="5">AraC-type DNA-binding protein</fullName>
    </submittedName>
</protein>
<organism evidence="5 6">
    <name type="scientific">[Clostridium] aminophilum</name>
    <dbReference type="NCBI Taxonomy" id="1526"/>
    <lineage>
        <taxon>Bacteria</taxon>
        <taxon>Bacillati</taxon>
        <taxon>Bacillota</taxon>
        <taxon>Clostridia</taxon>
        <taxon>Lachnospirales</taxon>
        <taxon>Lachnospiraceae</taxon>
    </lineage>
</organism>
<keyword evidence="6" id="KW-1185">Reference proteome</keyword>
<evidence type="ECO:0000259" key="4">
    <source>
        <dbReference type="PROSITE" id="PS01124"/>
    </source>
</evidence>
<keyword evidence="2 5" id="KW-0238">DNA-binding</keyword>
<dbReference type="AlphaFoldDB" id="A0A1I0CML9"/>
<dbReference type="InterPro" id="IPR014710">
    <property type="entry name" value="RmlC-like_jellyroll"/>
</dbReference>
<evidence type="ECO:0000256" key="3">
    <source>
        <dbReference type="ARBA" id="ARBA00023163"/>
    </source>
</evidence>
<dbReference type="InterPro" id="IPR037923">
    <property type="entry name" value="HTH-like"/>
</dbReference>
<dbReference type="Gene3D" id="1.10.10.60">
    <property type="entry name" value="Homeodomain-like"/>
    <property type="match status" value="2"/>
</dbReference>
<dbReference type="SUPFAM" id="SSF51215">
    <property type="entry name" value="Regulatory protein AraC"/>
    <property type="match status" value="1"/>
</dbReference>